<protein>
    <recommendedName>
        <fullName evidence="3">Nucleotidyltransferase</fullName>
    </recommendedName>
</protein>
<keyword evidence="2" id="KW-1185">Reference proteome</keyword>
<evidence type="ECO:0000313" key="2">
    <source>
        <dbReference type="Proteomes" id="UP001230005"/>
    </source>
</evidence>
<comment type="caution">
    <text evidence="1">The sequence shown here is derived from an EMBL/GenBank/DDBJ whole genome shotgun (WGS) entry which is preliminary data.</text>
</comment>
<dbReference type="InterPro" id="IPR043519">
    <property type="entry name" value="NT_sf"/>
</dbReference>
<proteinExistence type="predicted"/>
<gene>
    <name evidence="1" type="ORF">J2S74_002680</name>
</gene>
<dbReference type="SUPFAM" id="SSF81301">
    <property type="entry name" value="Nucleotidyltransferase"/>
    <property type="match status" value="1"/>
</dbReference>
<dbReference type="Proteomes" id="UP001230005">
    <property type="component" value="Unassembled WGS sequence"/>
</dbReference>
<sequence length="238" mass="27813">MNYTNRLQPYEAANHFIYKYYPNCDGALLAGSVIRGEATKTSDLDIIIFDRKLRSSYRESLLFMGWPIEVFANNLTSYKQFFKSDYEQAMPTHQMMVVEGRIIVDRGVIASIKQEARQMLEMGPLPWSKEIIDTKRYFITDVLDDFIGATDRAEEIFIANTLAEWIHEFVLRTNYQWVGESKWIVRSLKRYDPQFTEEFVSAFDDFYRNGKKQKVIDLTDKVLSPYGGRLFHGFSVGK</sequence>
<accession>A0ABT9ZVP1</accession>
<dbReference type="Gene3D" id="3.30.460.10">
    <property type="entry name" value="Beta Polymerase, domain 2"/>
    <property type="match status" value="1"/>
</dbReference>
<evidence type="ECO:0000313" key="1">
    <source>
        <dbReference type="EMBL" id="MDQ0255298.1"/>
    </source>
</evidence>
<evidence type="ECO:0008006" key="3">
    <source>
        <dbReference type="Google" id="ProtNLM"/>
    </source>
</evidence>
<dbReference type="EMBL" id="JAUSUG010000010">
    <property type="protein sequence ID" value="MDQ0255298.1"/>
    <property type="molecule type" value="Genomic_DNA"/>
</dbReference>
<organism evidence="1 2">
    <name type="scientific">Evansella vedderi</name>
    <dbReference type="NCBI Taxonomy" id="38282"/>
    <lineage>
        <taxon>Bacteria</taxon>
        <taxon>Bacillati</taxon>
        <taxon>Bacillota</taxon>
        <taxon>Bacilli</taxon>
        <taxon>Bacillales</taxon>
        <taxon>Bacillaceae</taxon>
        <taxon>Evansella</taxon>
    </lineage>
</organism>
<dbReference type="CDD" id="cd05403">
    <property type="entry name" value="NT_KNTase_like"/>
    <property type="match status" value="1"/>
</dbReference>
<reference evidence="1 2" key="1">
    <citation type="submission" date="2023-07" db="EMBL/GenBank/DDBJ databases">
        <title>Genomic Encyclopedia of Type Strains, Phase IV (KMG-IV): sequencing the most valuable type-strain genomes for metagenomic binning, comparative biology and taxonomic classification.</title>
        <authorList>
            <person name="Goeker M."/>
        </authorList>
    </citation>
    <scope>NUCLEOTIDE SEQUENCE [LARGE SCALE GENOMIC DNA]</scope>
    <source>
        <strain evidence="1 2">DSM 9768</strain>
    </source>
</reference>
<name>A0ABT9ZVP1_9BACI</name>
<dbReference type="RefSeq" id="WP_307326238.1">
    <property type="nucleotide sequence ID" value="NZ_JAUSUG010000010.1"/>
</dbReference>